<sequence>MNIYNFNFVQQLGGEFVEYYNKYFIHQKELSQIDLRQNRIGFNYQLYNRKKFSHQTLQRIQKIQKNKVFLEKIILERRTMLQKLYDKFGVKIETDMLQLNFNEILVSLDDGIDLIQKQNWSEIFRSKHIRIFKEIKNSLQILELLEKNQQSFIMELIQLFNKQLEEINQEDQQEQKIAQIEMLNMTNNNIQQLKKQYHIQDCITSENLFNWDESISQIQQLIQNFKKNFQIIQQRNENISPTQVSFQKPIVEFVKEIFNQNYFEIYSNLRIKLINFLSKIAELKQIVFNENFLTSLLEEACLDQKTTIQFISEGSSFLYQKSNNSNQEFIIDKAYTFMLQNLNIENNGQGDGFLAESSYKVREATVFNLIKMQSFLHEPIIQEFCQSLLKQIWTNEKHASVRGILKNKEMIEMQKKLFSQDLATFSNKLKLEMQKRLKSIEQLDTQVLISDNQALMKNL</sequence>
<reference evidence="1" key="1">
    <citation type="submission" date="2021-01" db="EMBL/GenBank/DDBJ databases">
        <authorList>
            <consortium name="Genoscope - CEA"/>
            <person name="William W."/>
        </authorList>
    </citation>
    <scope>NUCLEOTIDE SEQUENCE</scope>
</reference>
<gene>
    <name evidence="1" type="ORF">PSON_ATCC_30995.1.T2330003</name>
</gene>
<dbReference type="Proteomes" id="UP000692954">
    <property type="component" value="Unassembled WGS sequence"/>
</dbReference>
<proteinExistence type="predicted"/>
<comment type="caution">
    <text evidence="1">The sequence shown here is derived from an EMBL/GenBank/DDBJ whole genome shotgun (WGS) entry which is preliminary data.</text>
</comment>
<organism evidence="1 2">
    <name type="scientific">Paramecium sonneborni</name>
    <dbReference type="NCBI Taxonomy" id="65129"/>
    <lineage>
        <taxon>Eukaryota</taxon>
        <taxon>Sar</taxon>
        <taxon>Alveolata</taxon>
        <taxon>Ciliophora</taxon>
        <taxon>Intramacronucleata</taxon>
        <taxon>Oligohymenophorea</taxon>
        <taxon>Peniculida</taxon>
        <taxon>Parameciidae</taxon>
        <taxon>Paramecium</taxon>
    </lineage>
</organism>
<protein>
    <submittedName>
        <fullName evidence="1">Uncharacterized protein</fullName>
    </submittedName>
</protein>
<evidence type="ECO:0000313" key="1">
    <source>
        <dbReference type="EMBL" id="CAD8129606.1"/>
    </source>
</evidence>
<dbReference type="EMBL" id="CAJJDN010000233">
    <property type="protein sequence ID" value="CAD8129606.1"/>
    <property type="molecule type" value="Genomic_DNA"/>
</dbReference>
<keyword evidence="2" id="KW-1185">Reference proteome</keyword>
<evidence type="ECO:0000313" key="2">
    <source>
        <dbReference type="Proteomes" id="UP000692954"/>
    </source>
</evidence>
<dbReference type="AlphaFoldDB" id="A0A8S1RN33"/>
<name>A0A8S1RN33_9CILI</name>
<accession>A0A8S1RN33</accession>